<dbReference type="RefSeq" id="WP_255288951.1">
    <property type="nucleotide sequence ID" value="NZ_NUXC01000080.1"/>
</dbReference>
<name>A0A2B0T6C3_BACCE</name>
<dbReference type="NCBIfam" id="TIGR01720">
    <property type="entry name" value="NRPS-para261"/>
    <property type="match status" value="1"/>
</dbReference>
<dbReference type="SUPFAM" id="SSF52777">
    <property type="entry name" value="CoA-dependent acyltransferases"/>
    <property type="match status" value="2"/>
</dbReference>
<dbReference type="Gene3D" id="3.30.559.10">
    <property type="entry name" value="Chloramphenicol acetyltransferase-like domain"/>
    <property type="match status" value="1"/>
</dbReference>
<dbReference type="Proteomes" id="UP000224076">
    <property type="component" value="Unassembled WGS sequence"/>
</dbReference>
<protein>
    <submittedName>
        <fullName evidence="2">Non-ribosomal peptide synthetase</fullName>
    </submittedName>
</protein>
<comment type="caution">
    <text evidence="2">The sequence shown here is derived from an EMBL/GenBank/DDBJ whole genome shotgun (WGS) entry which is preliminary data.</text>
</comment>
<dbReference type="Pfam" id="PF00668">
    <property type="entry name" value="Condensation"/>
    <property type="match status" value="2"/>
</dbReference>
<organism evidence="2 3">
    <name type="scientific">Bacillus cereus</name>
    <dbReference type="NCBI Taxonomy" id="1396"/>
    <lineage>
        <taxon>Bacteria</taxon>
        <taxon>Bacillati</taxon>
        <taxon>Bacillota</taxon>
        <taxon>Bacilli</taxon>
        <taxon>Bacillales</taxon>
        <taxon>Bacillaceae</taxon>
        <taxon>Bacillus</taxon>
        <taxon>Bacillus cereus group</taxon>
    </lineage>
</organism>
<feature type="domain" description="Condensation" evidence="1">
    <location>
        <begin position="1"/>
        <end position="195"/>
    </location>
</feature>
<dbReference type="AlphaFoldDB" id="A0A2B0T6C3"/>
<dbReference type="EMBL" id="NVDG01000067">
    <property type="protein sequence ID" value="PFU37449.1"/>
    <property type="molecule type" value="Genomic_DNA"/>
</dbReference>
<sequence length="391" mass="45111">LTALGMVIHKWTGMERIAVNLEGHGRESIHSDFDITRTVGWFTSQYPVVLTMEAASDISHQIKSIKEGLRKTPNKGIGFGLLKYLSENQEKSTFTLNPEISFNYLGQFDQDLENTAMQPSSYSSGGSESKQHVRSYVLDINGMISGGKLSLDINYSKKQYRRETIEQLAKGLQAGLQEVIEHCVTKGQSELTPSDIIFKGMTIETLDCIVQETKHIGEIENVYPLTPMQKGMLFHSLMNPQSEAYFEQTTFDVEGSMNIEAFVRSLEQLIQRHAIFRTNFLNVGNDEPLQIVYRNRKVDFHYEDLHEMEESSREEWMKKYTTEDKERGFNLAEDALMRMTILRIEAQMYRVIWSFHHILMDGWCIPLVTKEIFETYYAIQEQREPKLSVVT</sequence>
<evidence type="ECO:0000259" key="1">
    <source>
        <dbReference type="Pfam" id="PF00668"/>
    </source>
</evidence>
<dbReference type="GO" id="GO:0008610">
    <property type="term" value="P:lipid biosynthetic process"/>
    <property type="evidence" value="ECO:0007669"/>
    <property type="project" value="UniProtKB-ARBA"/>
</dbReference>
<gene>
    <name evidence="2" type="ORF">COK86_28825</name>
</gene>
<dbReference type="PANTHER" id="PTHR45398">
    <property type="match status" value="1"/>
</dbReference>
<dbReference type="InterPro" id="IPR010060">
    <property type="entry name" value="NRPS_synth"/>
</dbReference>
<evidence type="ECO:0000313" key="2">
    <source>
        <dbReference type="EMBL" id="PFU37449.1"/>
    </source>
</evidence>
<dbReference type="InterPro" id="IPR023213">
    <property type="entry name" value="CAT-like_dom_sf"/>
</dbReference>
<proteinExistence type="predicted"/>
<dbReference type="PANTHER" id="PTHR45398:SF1">
    <property type="entry name" value="ENZYME, PUTATIVE (JCVI)-RELATED"/>
    <property type="match status" value="1"/>
</dbReference>
<accession>A0A2B0T6C3</accession>
<dbReference type="GO" id="GO:0003824">
    <property type="term" value="F:catalytic activity"/>
    <property type="evidence" value="ECO:0007669"/>
    <property type="project" value="InterPro"/>
</dbReference>
<evidence type="ECO:0000313" key="3">
    <source>
        <dbReference type="Proteomes" id="UP000224076"/>
    </source>
</evidence>
<feature type="non-terminal residue" evidence="2">
    <location>
        <position position="1"/>
    </location>
</feature>
<feature type="non-terminal residue" evidence="2">
    <location>
        <position position="391"/>
    </location>
</feature>
<dbReference type="Gene3D" id="3.30.559.30">
    <property type="entry name" value="Nonribosomal peptide synthetase, condensation domain"/>
    <property type="match status" value="1"/>
</dbReference>
<feature type="domain" description="Condensation" evidence="1">
    <location>
        <begin position="220"/>
        <end position="388"/>
    </location>
</feature>
<reference evidence="2 3" key="1">
    <citation type="submission" date="2017-09" db="EMBL/GenBank/DDBJ databases">
        <title>Large-scale bioinformatics analysis of Bacillus genomes uncovers conserved roles of natural products in bacterial physiology.</title>
        <authorList>
            <consortium name="Agbiome Team Llc"/>
            <person name="Bleich R.M."/>
            <person name="Grubbs K.J."/>
            <person name="Santa Maria K.C."/>
            <person name="Allen S.E."/>
            <person name="Farag S."/>
            <person name="Shank E.A."/>
            <person name="Bowers A."/>
        </authorList>
    </citation>
    <scope>NUCLEOTIDE SEQUENCE [LARGE SCALE GENOMIC DNA]</scope>
    <source>
        <strain evidence="2 3">AFS061806</strain>
    </source>
</reference>
<dbReference type="InterPro" id="IPR001242">
    <property type="entry name" value="Condensation_dom"/>
</dbReference>